<dbReference type="RefSeq" id="WP_278468556.1">
    <property type="nucleotide sequence ID" value="NZ_JAGZMU010000008.1"/>
</dbReference>
<keyword evidence="1" id="KW-1188">Viral release from host cell</keyword>
<comment type="caution">
    <text evidence="4">The sequence shown here is derived from an EMBL/GenBank/DDBJ whole genome shotgun (WGS) entry which is preliminary data.</text>
</comment>
<dbReference type="PANTHER" id="PTHR37813:SF1">
    <property type="entry name" value="FELS-2 PROPHAGE PROTEIN"/>
    <property type="match status" value="1"/>
</dbReference>
<reference evidence="4" key="1">
    <citation type="submission" date="2021-02" db="EMBL/GenBank/DDBJ databases">
        <title>Infant gut strain persistence is associated with maternal origin, phylogeny, and functional potential including surface adhesion and iron acquisition.</title>
        <authorList>
            <person name="Lou Y.C."/>
        </authorList>
    </citation>
    <scope>NUCLEOTIDE SEQUENCE</scope>
    <source>
        <strain evidence="4">L3_108_031G1_dasL3_108_031G1_concoct_20</strain>
    </source>
</reference>
<dbReference type="InterPro" id="IPR010090">
    <property type="entry name" value="Phage_tape_meas"/>
</dbReference>
<feature type="compositionally biased region" description="Basic and acidic residues" evidence="2">
    <location>
        <begin position="147"/>
        <end position="164"/>
    </location>
</feature>
<dbReference type="AlphaFoldDB" id="A0A943A3Z8"/>
<evidence type="ECO:0000256" key="1">
    <source>
        <dbReference type="ARBA" id="ARBA00022612"/>
    </source>
</evidence>
<evidence type="ECO:0000313" key="5">
    <source>
        <dbReference type="Proteomes" id="UP000778864"/>
    </source>
</evidence>
<evidence type="ECO:0000259" key="3">
    <source>
        <dbReference type="Pfam" id="PF10145"/>
    </source>
</evidence>
<accession>A0A943A3Z8</accession>
<dbReference type="PANTHER" id="PTHR37813">
    <property type="entry name" value="FELS-2 PROPHAGE PROTEIN"/>
    <property type="match status" value="1"/>
</dbReference>
<proteinExistence type="predicted"/>
<feature type="domain" description="Phage tail tape measure protein" evidence="3">
    <location>
        <begin position="296"/>
        <end position="354"/>
    </location>
</feature>
<dbReference type="Proteomes" id="UP000778864">
    <property type="component" value="Unassembled WGS sequence"/>
</dbReference>
<feature type="region of interest" description="Disordered" evidence="2">
    <location>
        <begin position="137"/>
        <end position="164"/>
    </location>
</feature>
<protein>
    <submittedName>
        <fullName evidence="4">Phage tail tape measure protein</fullName>
    </submittedName>
</protein>
<dbReference type="Pfam" id="PF10145">
    <property type="entry name" value="PhageMin_Tail"/>
    <property type="match status" value="1"/>
</dbReference>
<evidence type="ECO:0000313" key="4">
    <source>
        <dbReference type="EMBL" id="MBS4894070.1"/>
    </source>
</evidence>
<dbReference type="EMBL" id="JAGZMU010000008">
    <property type="protein sequence ID" value="MBS4894070.1"/>
    <property type="molecule type" value="Genomic_DNA"/>
</dbReference>
<dbReference type="NCBIfam" id="TIGR01760">
    <property type="entry name" value="tape_meas_TP901"/>
    <property type="match status" value="1"/>
</dbReference>
<feature type="compositionally biased region" description="Polar residues" evidence="2">
    <location>
        <begin position="137"/>
        <end position="146"/>
    </location>
</feature>
<evidence type="ECO:0000256" key="2">
    <source>
        <dbReference type="SAM" id="MobiDB-lite"/>
    </source>
</evidence>
<gene>
    <name evidence="4" type="ORF">KHZ90_09905</name>
</gene>
<sequence>MAKDVKIKVGIEIDSSKMKIELDKALNSLSKNKLKLNFDINTKELNEIKKTIDSLKNVKIGSSSSSGNAIKETSNAIRESNKSLQEQKNIYSQLSRSVNEEYRIKKQLVNAEGEYKTSLENSLTTVKNTQAELRNQLKTHQQSTDVQQKDLKLTEQRERKERELSQLKAKNNTAMQSEIDKAIGNLNNMKLDNKTVDEYTKKLQAIDQTSMGHVKSEINRVNNELKTGITSSKEVAESLKTIGDSFNTLGNGVLAATAPMVAGGVASVNLFKDFEYGMAKVHAVIGATDEQFKQLNDAALYYGETTVFTSTEAAEALYYMGLAGWDAQKSIAGLPSILLLAQASGEDLGRTSKQYWTVIEKSIA</sequence>
<organism evidence="4 5">
    <name type="scientific">Veillonella parvula</name>
    <name type="common">Staphylococcus parvulus</name>
    <dbReference type="NCBI Taxonomy" id="29466"/>
    <lineage>
        <taxon>Bacteria</taxon>
        <taxon>Bacillati</taxon>
        <taxon>Bacillota</taxon>
        <taxon>Negativicutes</taxon>
        <taxon>Veillonellales</taxon>
        <taxon>Veillonellaceae</taxon>
        <taxon>Veillonella</taxon>
    </lineage>
</organism>
<name>A0A943A3Z8_VEIPA</name>